<dbReference type="InterPro" id="IPR000182">
    <property type="entry name" value="GNAT_dom"/>
</dbReference>
<organism evidence="2 3">
    <name type="scientific">Paenibacillus thailandensis</name>
    <dbReference type="NCBI Taxonomy" id="393250"/>
    <lineage>
        <taxon>Bacteria</taxon>
        <taxon>Bacillati</taxon>
        <taxon>Bacillota</taxon>
        <taxon>Bacilli</taxon>
        <taxon>Bacillales</taxon>
        <taxon>Paenibacillaceae</taxon>
        <taxon>Paenibacillus</taxon>
    </lineage>
</organism>
<keyword evidence="3" id="KW-1185">Reference proteome</keyword>
<accession>A0ABW5QZ54</accession>
<dbReference type="RefSeq" id="WP_379274137.1">
    <property type="nucleotide sequence ID" value="NZ_JBHUGT010000019.1"/>
</dbReference>
<gene>
    <name evidence="2" type="ORF">ACFSW5_14065</name>
</gene>
<keyword evidence="2" id="KW-0808">Transferase</keyword>
<dbReference type="PANTHER" id="PTHR43415:SF4">
    <property type="entry name" value="N-ACETYLTRANSFERASE DOMAIN-CONTAINING PROTEIN"/>
    <property type="match status" value="1"/>
</dbReference>
<dbReference type="PANTHER" id="PTHR43415">
    <property type="entry name" value="SPERMIDINE N(1)-ACETYLTRANSFERASE"/>
    <property type="match status" value="1"/>
</dbReference>
<feature type="domain" description="N-acetyltransferase" evidence="1">
    <location>
        <begin position="8"/>
        <end position="176"/>
    </location>
</feature>
<dbReference type="SUPFAM" id="SSF55729">
    <property type="entry name" value="Acyl-CoA N-acyltransferases (Nat)"/>
    <property type="match status" value="1"/>
</dbReference>
<sequence>MRIDGKALSLRSVQDDDLFTLWELIYGEAKPEWKKWDAPYFPHEQIGFENFGEKIRERLVGSDVPSMLIIEKDDRIIGTVTYYWEHKPSLWLELGITIYKPEFWSGGYGTEALTLWIDYLFNAMPLVRVGLTTWSGNTRMIRCAEKLGMQMEARIRKVRLYNGVFYDSIRMGILREEWEGRQSLYL</sequence>
<dbReference type="EMBL" id="JBHUMY010000013">
    <property type="protein sequence ID" value="MFD2661375.1"/>
    <property type="molecule type" value="Genomic_DNA"/>
</dbReference>
<evidence type="ECO:0000313" key="2">
    <source>
        <dbReference type="EMBL" id="MFD2661375.1"/>
    </source>
</evidence>
<dbReference type="EC" id="2.3.-.-" evidence="2"/>
<dbReference type="Gene3D" id="3.40.630.30">
    <property type="match status" value="1"/>
</dbReference>
<evidence type="ECO:0000313" key="3">
    <source>
        <dbReference type="Proteomes" id="UP001597493"/>
    </source>
</evidence>
<comment type="caution">
    <text evidence="2">The sequence shown here is derived from an EMBL/GenBank/DDBJ whole genome shotgun (WGS) entry which is preliminary data.</text>
</comment>
<evidence type="ECO:0000259" key="1">
    <source>
        <dbReference type="PROSITE" id="PS51186"/>
    </source>
</evidence>
<keyword evidence="2" id="KW-0012">Acyltransferase</keyword>
<dbReference type="PROSITE" id="PS51186">
    <property type="entry name" value="GNAT"/>
    <property type="match status" value="1"/>
</dbReference>
<reference evidence="3" key="1">
    <citation type="journal article" date="2019" name="Int. J. Syst. Evol. Microbiol.">
        <title>The Global Catalogue of Microorganisms (GCM) 10K type strain sequencing project: providing services to taxonomists for standard genome sequencing and annotation.</title>
        <authorList>
            <consortium name="The Broad Institute Genomics Platform"/>
            <consortium name="The Broad Institute Genome Sequencing Center for Infectious Disease"/>
            <person name="Wu L."/>
            <person name="Ma J."/>
        </authorList>
    </citation>
    <scope>NUCLEOTIDE SEQUENCE [LARGE SCALE GENOMIC DNA]</scope>
    <source>
        <strain evidence="3">TISTR 1827</strain>
    </source>
</reference>
<name>A0ABW5QZ54_9BACL</name>
<protein>
    <submittedName>
        <fullName evidence="2">GNAT family N-acetyltransferase</fullName>
        <ecNumber evidence="2">2.3.-.-</ecNumber>
    </submittedName>
</protein>
<dbReference type="GO" id="GO:0016746">
    <property type="term" value="F:acyltransferase activity"/>
    <property type="evidence" value="ECO:0007669"/>
    <property type="project" value="UniProtKB-KW"/>
</dbReference>
<dbReference type="InterPro" id="IPR016181">
    <property type="entry name" value="Acyl_CoA_acyltransferase"/>
</dbReference>
<dbReference type="Pfam" id="PF13302">
    <property type="entry name" value="Acetyltransf_3"/>
    <property type="match status" value="1"/>
</dbReference>
<proteinExistence type="predicted"/>
<dbReference type="Proteomes" id="UP001597493">
    <property type="component" value="Unassembled WGS sequence"/>
</dbReference>